<keyword evidence="8" id="KW-1133">Transmembrane helix</keyword>
<evidence type="ECO:0000256" key="3">
    <source>
        <dbReference type="ARBA" id="ARBA00022670"/>
    </source>
</evidence>
<comment type="similarity">
    <text evidence="2">Belongs to the peptidase S49 family.</text>
</comment>
<protein>
    <submittedName>
        <fullName evidence="10">Signal peptide peptidase SppA</fullName>
    </submittedName>
</protein>
<evidence type="ECO:0000256" key="2">
    <source>
        <dbReference type="ARBA" id="ARBA00008683"/>
    </source>
</evidence>
<dbReference type="PANTHER" id="PTHR33209">
    <property type="entry name" value="PROTEASE 4"/>
    <property type="match status" value="1"/>
</dbReference>
<dbReference type="GO" id="GO:0008236">
    <property type="term" value="F:serine-type peptidase activity"/>
    <property type="evidence" value="ECO:0007669"/>
    <property type="project" value="UniProtKB-KW"/>
</dbReference>
<keyword evidence="8" id="KW-0812">Transmembrane</keyword>
<accession>A0A9W6B2S2</accession>
<keyword evidence="4" id="KW-0378">Hydrolase</keyword>
<feature type="domain" description="Peptidase S49" evidence="9">
    <location>
        <begin position="124"/>
        <end position="273"/>
    </location>
</feature>
<gene>
    <name evidence="10" type="primary">sppA</name>
    <name evidence="10" type="ORF">NBRC110019_00940</name>
</gene>
<dbReference type="NCBIfam" id="TIGR00706">
    <property type="entry name" value="SppA_dom"/>
    <property type="match status" value="1"/>
</dbReference>
<dbReference type="GO" id="GO:0016020">
    <property type="term" value="C:membrane"/>
    <property type="evidence" value="ECO:0007669"/>
    <property type="project" value="UniProtKB-SubCell"/>
</dbReference>
<organism evidence="10 11">
    <name type="scientific">Neptunitalea chrysea</name>
    <dbReference type="NCBI Taxonomy" id="1647581"/>
    <lineage>
        <taxon>Bacteria</taxon>
        <taxon>Pseudomonadati</taxon>
        <taxon>Bacteroidota</taxon>
        <taxon>Flavobacteriia</taxon>
        <taxon>Flavobacteriales</taxon>
        <taxon>Flavobacteriaceae</taxon>
        <taxon>Neptunitalea</taxon>
    </lineage>
</organism>
<dbReference type="InterPro" id="IPR029045">
    <property type="entry name" value="ClpP/crotonase-like_dom_sf"/>
</dbReference>
<dbReference type="Proteomes" id="UP001143545">
    <property type="component" value="Unassembled WGS sequence"/>
</dbReference>
<dbReference type="InterPro" id="IPR002142">
    <property type="entry name" value="Peptidase_S49"/>
</dbReference>
<feature type="active site" description="Proton donor/acceptor" evidence="7">
    <location>
        <position position="192"/>
    </location>
</feature>
<feature type="active site" description="Nucleophile" evidence="7">
    <location>
        <position position="388"/>
    </location>
</feature>
<dbReference type="PANTHER" id="PTHR33209:SF1">
    <property type="entry name" value="PEPTIDASE S49 DOMAIN-CONTAINING PROTEIN"/>
    <property type="match status" value="1"/>
</dbReference>
<keyword evidence="11" id="KW-1185">Reference proteome</keyword>
<evidence type="ECO:0000313" key="11">
    <source>
        <dbReference type="Proteomes" id="UP001143545"/>
    </source>
</evidence>
<dbReference type="SUPFAM" id="SSF52096">
    <property type="entry name" value="ClpP/crotonase"/>
    <property type="match status" value="2"/>
</dbReference>
<dbReference type="Pfam" id="PF01343">
    <property type="entry name" value="Peptidase_S49"/>
    <property type="match status" value="2"/>
</dbReference>
<comment type="subcellular location">
    <subcellularLocation>
        <location evidence="1">Membrane</location>
    </subcellularLocation>
</comment>
<dbReference type="GO" id="GO:0006465">
    <property type="term" value="P:signal peptide processing"/>
    <property type="evidence" value="ECO:0007669"/>
    <property type="project" value="InterPro"/>
</dbReference>
<dbReference type="NCBIfam" id="TIGR00705">
    <property type="entry name" value="SppA_67K"/>
    <property type="match status" value="1"/>
</dbReference>
<keyword evidence="3" id="KW-0645">Protease</keyword>
<feature type="transmembrane region" description="Helical" evidence="8">
    <location>
        <begin position="7"/>
        <end position="31"/>
    </location>
</feature>
<proteinExistence type="inferred from homology"/>
<evidence type="ECO:0000313" key="10">
    <source>
        <dbReference type="EMBL" id="GLB51055.1"/>
    </source>
</evidence>
<dbReference type="PIRSF" id="PIRSF001217">
    <property type="entry name" value="Protease_4_SppA"/>
    <property type="match status" value="1"/>
</dbReference>
<dbReference type="InterPro" id="IPR047272">
    <property type="entry name" value="S49_SppA_C"/>
</dbReference>
<evidence type="ECO:0000256" key="5">
    <source>
        <dbReference type="ARBA" id="ARBA00022825"/>
    </source>
</evidence>
<dbReference type="RefSeq" id="WP_281751217.1">
    <property type="nucleotide sequence ID" value="NZ_BRVP01000001.1"/>
</dbReference>
<sequence>MAFLRNLLASILGFFIASGFVFLFFLIIISFTSASSEKETLIVKDNSILELDLTKPINDHGGTYNFPGMEYFNYDDHSGLYDILNAIEYAKTDDKIKGISIKNSKDLQGGIATTKAIRDALADFKSNGKFIYSYGDNYTQKEYYLSSVADSVFLNPVGNLELKGLGAEILFYKDFQDQTGIKLEVIRHGKYKSAVEPYLQNSMSDANREQMTELLNSVWTTISEDIANSRNIALENLNTITDNLAARTATLAVKNHIIDNAYYHDQYIDLLKKVTETSTDDDLEYVNIYDYADQVATKLFLNPNPGKIAIIFAQGEIMYGEGSNTIIGQDIMIKALKEAREDDDIEGVILRVNSPGGSALASDIIWREVELTENVKPVYVSMGNYAASGGYYISCSAEKIFAEPNTITGSIGVFGILPNIKELANKWGIHSEQIGTHKASNGYSLFNGLTENKRAEVKEGIETFYNNFVSKVAEGRHMTFDEVDAVARGRVWSGNDALKKGLVDEIGGLKETIEALATDKNITDYSIVTYPEYDGDINDLIRRFSNESASLSLSTEEQLKKELGTETYEILKKLNTLQQAKGIQARLPFEIEIQ</sequence>
<dbReference type="EMBL" id="BRVP01000001">
    <property type="protein sequence ID" value="GLB51055.1"/>
    <property type="molecule type" value="Genomic_DNA"/>
</dbReference>
<dbReference type="Gene3D" id="3.90.226.10">
    <property type="entry name" value="2-enoyl-CoA Hydratase, Chain A, domain 1"/>
    <property type="match status" value="3"/>
</dbReference>
<reference evidence="10" key="1">
    <citation type="submission" date="2022-07" db="EMBL/GenBank/DDBJ databases">
        <title>Taxonomy of Novel Oxalotrophic and Methylotrophic Bacteria.</title>
        <authorList>
            <person name="Sahin N."/>
            <person name="Tani A."/>
        </authorList>
    </citation>
    <scope>NUCLEOTIDE SEQUENCE</scope>
    <source>
        <strain evidence="10">AM327</strain>
    </source>
</reference>
<keyword evidence="5" id="KW-0720">Serine protease</keyword>
<dbReference type="Gene3D" id="3.40.1750.10">
    <property type="entry name" value="peptide peptidase (sppa) like domain"/>
    <property type="match status" value="1"/>
</dbReference>
<dbReference type="CDD" id="cd07018">
    <property type="entry name" value="S49_SppA_67K_type"/>
    <property type="match status" value="1"/>
</dbReference>
<keyword evidence="6 8" id="KW-0472">Membrane</keyword>
<feature type="domain" description="Peptidase S49" evidence="9">
    <location>
        <begin position="372"/>
        <end position="522"/>
    </location>
</feature>
<evidence type="ECO:0000259" key="9">
    <source>
        <dbReference type="Pfam" id="PF01343"/>
    </source>
</evidence>
<evidence type="ECO:0000256" key="4">
    <source>
        <dbReference type="ARBA" id="ARBA00022801"/>
    </source>
</evidence>
<dbReference type="InterPro" id="IPR047217">
    <property type="entry name" value="S49_SppA_67K_type_N"/>
</dbReference>
<evidence type="ECO:0000256" key="7">
    <source>
        <dbReference type="PIRSR" id="PIRSR001217-1"/>
    </source>
</evidence>
<dbReference type="InterPro" id="IPR004634">
    <property type="entry name" value="Pept_S49_pIV"/>
</dbReference>
<evidence type="ECO:0000256" key="6">
    <source>
        <dbReference type="ARBA" id="ARBA00023136"/>
    </source>
</evidence>
<name>A0A9W6B2S2_9FLAO</name>
<evidence type="ECO:0000256" key="1">
    <source>
        <dbReference type="ARBA" id="ARBA00004370"/>
    </source>
</evidence>
<comment type="caution">
    <text evidence="10">The sequence shown here is derived from an EMBL/GenBank/DDBJ whole genome shotgun (WGS) entry which is preliminary data.</text>
</comment>
<dbReference type="AlphaFoldDB" id="A0A9W6B2S2"/>
<dbReference type="InterPro" id="IPR004635">
    <property type="entry name" value="Pept_S49_SppA"/>
</dbReference>
<evidence type="ECO:0000256" key="8">
    <source>
        <dbReference type="SAM" id="Phobius"/>
    </source>
</evidence>
<dbReference type="CDD" id="cd07023">
    <property type="entry name" value="S49_Sppa_N_C"/>
    <property type="match status" value="1"/>
</dbReference>